<comment type="catalytic activity">
    <reaction evidence="5">
        <text>isopentenyl diphosphate + 2 oxidized [2Fe-2S]-[ferredoxin] + H2O = (2E)-4-hydroxy-3-methylbut-2-enyl diphosphate + 2 reduced [2Fe-2S]-[ferredoxin] + 2 H(+)</text>
        <dbReference type="Rhea" id="RHEA:24488"/>
        <dbReference type="Rhea" id="RHEA-COMP:10000"/>
        <dbReference type="Rhea" id="RHEA-COMP:10001"/>
        <dbReference type="ChEBI" id="CHEBI:15377"/>
        <dbReference type="ChEBI" id="CHEBI:15378"/>
        <dbReference type="ChEBI" id="CHEBI:33737"/>
        <dbReference type="ChEBI" id="CHEBI:33738"/>
        <dbReference type="ChEBI" id="CHEBI:128753"/>
        <dbReference type="ChEBI" id="CHEBI:128769"/>
        <dbReference type="EC" id="1.17.7.4"/>
    </reaction>
</comment>
<evidence type="ECO:0000313" key="7">
    <source>
        <dbReference type="Proteomes" id="UP000016064"/>
    </source>
</evidence>
<keyword evidence="1 5" id="KW-0004">4Fe-4S</keyword>
<keyword evidence="7" id="KW-1185">Reference proteome</keyword>
<feature type="binding site" evidence="5">
    <location>
        <position position="225"/>
    </location>
    <ligand>
        <name>dimethylallyl diphosphate</name>
        <dbReference type="ChEBI" id="CHEBI:57623"/>
    </ligand>
</feature>
<comment type="pathway">
    <text evidence="5">Isoprenoid biosynthesis; dimethylallyl diphosphate biosynthesis; dimethylallyl diphosphate from (2E)-4-hydroxy-3-methylbutenyl diphosphate: step 1/1.</text>
</comment>
<feature type="binding site" evidence="5">
    <location>
        <position position="125"/>
    </location>
    <ligand>
        <name>(2E)-4-hydroxy-3-methylbut-2-enyl diphosphate</name>
        <dbReference type="ChEBI" id="CHEBI:128753"/>
    </ligand>
</feature>
<feature type="binding site" evidence="5">
    <location>
        <position position="195"/>
    </location>
    <ligand>
        <name>[4Fe-4S] cluster</name>
        <dbReference type="ChEBI" id="CHEBI:49883"/>
    </ligand>
</feature>
<dbReference type="Proteomes" id="UP000016064">
    <property type="component" value="Unassembled WGS sequence"/>
</dbReference>
<feature type="binding site" evidence="5">
    <location>
        <position position="223"/>
    </location>
    <ligand>
        <name>dimethylallyl diphosphate</name>
        <dbReference type="ChEBI" id="CHEBI:57623"/>
    </ligand>
</feature>
<feature type="binding site" evidence="5">
    <location>
        <position position="97"/>
    </location>
    <ligand>
        <name>[4Fe-4S] cluster</name>
        <dbReference type="ChEBI" id="CHEBI:49883"/>
    </ligand>
</feature>
<accession>A0ABP2XDF2</accession>
<comment type="cofactor">
    <cofactor evidence="5">
        <name>[4Fe-4S] cluster</name>
        <dbReference type="ChEBI" id="CHEBI:49883"/>
    </cofactor>
    <text evidence="5">Binds 1 [4Fe-4S] cluster per subunit.</text>
</comment>
<feature type="binding site" evidence="5">
    <location>
        <position position="223"/>
    </location>
    <ligand>
        <name>isopentenyl diphosphate</name>
        <dbReference type="ChEBI" id="CHEBI:128769"/>
    </ligand>
</feature>
<comment type="function">
    <text evidence="5">Catalyzes the conversion of 1-hydroxy-2-methyl-2-(E)-butenyl 4-diphosphate (HMBPP) into a mixture of isopentenyl diphosphate (IPP) and dimethylallyl diphosphate (DMAPP). Acts in the terminal step of the DOXP/MEP pathway for isoprenoid precursor biosynthesis.</text>
</comment>
<name>A0ABP2XDF2_9CHLA</name>
<feature type="binding site" evidence="5">
    <location>
        <position position="42"/>
    </location>
    <ligand>
        <name>dimethylallyl diphosphate</name>
        <dbReference type="ChEBI" id="CHEBI:57623"/>
    </ligand>
</feature>
<keyword evidence="5 6" id="KW-0560">Oxidoreductase</keyword>
<dbReference type="GO" id="GO:0016491">
    <property type="term" value="F:oxidoreductase activity"/>
    <property type="evidence" value="ECO:0007669"/>
    <property type="project" value="UniProtKB-KW"/>
</dbReference>
<feature type="binding site" evidence="5">
    <location>
        <position position="165"/>
    </location>
    <ligand>
        <name>(2E)-4-hydroxy-3-methylbut-2-enyl diphosphate</name>
        <dbReference type="ChEBI" id="CHEBI:128753"/>
    </ligand>
</feature>
<protein>
    <recommendedName>
        <fullName evidence="5">4-hydroxy-3-methylbut-2-enyl diphosphate reductase</fullName>
        <shortName evidence="5">HMBPP reductase</shortName>
        <ecNumber evidence="5">1.17.7.4</ecNumber>
    </recommendedName>
</protein>
<dbReference type="CDD" id="cd13944">
    <property type="entry name" value="lytB_ispH"/>
    <property type="match status" value="1"/>
</dbReference>
<feature type="binding site" evidence="5">
    <location>
        <position position="224"/>
    </location>
    <ligand>
        <name>isopentenyl diphosphate</name>
        <dbReference type="ChEBI" id="CHEBI:128769"/>
    </ligand>
</feature>
<dbReference type="Gene3D" id="3.40.1010.20">
    <property type="entry name" value="4-hydroxy-3-methylbut-2-enyl diphosphate reductase, catalytic domain"/>
    <property type="match status" value="2"/>
</dbReference>
<feature type="binding site" evidence="5">
    <location>
        <position position="224"/>
    </location>
    <ligand>
        <name>dimethylallyl diphosphate</name>
        <dbReference type="ChEBI" id="CHEBI:57623"/>
    </ligand>
</feature>
<dbReference type="PANTHER" id="PTHR30426">
    <property type="entry name" value="4-HYDROXY-3-METHYLBUT-2-ENYL DIPHOSPHATE REDUCTASE"/>
    <property type="match status" value="1"/>
</dbReference>
<comment type="similarity">
    <text evidence="5">Belongs to the IspH family.</text>
</comment>
<comment type="pathway">
    <text evidence="5">Isoprenoid biosynthesis; isopentenyl diphosphate biosynthesis via DXP pathway; isopentenyl diphosphate from 1-deoxy-D-xylulose 5-phosphate: step 6/6.</text>
</comment>
<keyword evidence="4 5" id="KW-0411">Iron-sulfur</keyword>
<feature type="binding site" evidence="5">
    <location>
        <position position="125"/>
    </location>
    <ligand>
        <name>dimethylallyl diphosphate</name>
        <dbReference type="ChEBI" id="CHEBI:57623"/>
    </ligand>
</feature>
<reference evidence="6 7" key="1">
    <citation type="submission" date="2013-07" db="EMBL/GenBank/DDBJ databases">
        <title>Isolation of a new Chlamydia species from the feral Sacred Ibis (Threskiornis aethiopicus): Chlamydia ibidis.</title>
        <authorList>
            <person name="Vorimore F."/>
            <person name="Hsia R.-C."/>
            <person name="Huot-Creasy H."/>
            <person name="Bastian S."/>
            <person name="Deruyter L."/>
            <person name="Passet A."/>
            <person name="Sachse K."/>
            <person name="Bavoil P."/>
            <person name="Myers G."/>
            <person name="Laroucau K."/>
        </authorList>
    </citation>
    <scope>NUCLEOTIDE SEQUENCE [LARGE SCALE GENOMIC DNA]</scope>
    <source>
        <strain evidence="6 7">10-1398/6</strain>
    </source>
</reference>
<evidence type="ECO:0000256" key="4">
    <source>
        <dbReference type="ARBA" id="ARBA00023014"/>
    </source>
</evidence>
<keyword evidence="5" id="KW-0414">Isoprene biosynthesis</keyword>
<feature type="binding site" evidence="5">
    <location>
        <position position="225"/>
    </location>
    <ligand>
        <name>(2E)-4-hydroxy-3-methylbut-2-enyl diphosphate</name>
        <dbReference type="ChEBI" id="CHEBI:128753"/>
    </ligand>
</feature>
<dbReference type="NCBIfam" id="NF002190">
    <property type="entry name" value="PRK01045.1-4"/>
    <property type="match status" value="1"/>
</dbReference>
<feature type="binding site" evidence="5">
    <location>
        <position position="267"/>
    </location>
    <ligand>
        <name>dimethylallyl diphosphate</name>
        <dbReference type="ChEBI" id="CHEBI:57623"/>
    </ligand>
</feature>
<feature type="binding site" evidence="5">
    <location>
        <position position="42"/>
    </location>
    <ligand>
        <name>(2E)-4-hydroxy-3-methylbut-2-enyl diphosphate</name>
        <dbReference type="ChEBI" id="CHEBI:128753"/>
    </ligand>
</feature>
<comment type="caution">
    <text evidence="6">The sequence shown here is derived from an EMBL/GenBank/DDBJ whole genome shotgun (WGS) entry which is preliminary data.</text>
</comment>
<keyword evidence="2 5" id="KW-0479">Metal-binding</keyword>
<feature type="binding site" evidence="5">
    <location>
        <position position="224"/>
    </location>
    <ligand>
        <name>(2E)-4-hydroxy-3-methylbut-2-enyl diphosphate</name>
        <dbReference type="ChEBI" id="CHEBI:128753"/>
    </ligand>
</feature>
<comment type="catalytic activity">
    <reaction evidence="5">
        <text>dimethylallyl diphosphate + 2 oxidized [2Fe-2S]-[ferredoxin] + H2O = (2E)-4-hydroxy-3-methylbut-2-enyl diphosphate + 2 reduced [2Fe-2S]-[ferredoxin] + 2 H(+)</text>
        <dbReference type="Rhea" id="RHEA:24825"/>
        <dbReference type="Rhea" id="RHEA-COMP:10000"/>
        <dbReference type="Rhea" id="RHEA-COMP:10001"/>
        <dbReference type="ChEBI" id="CHEBI:15377"/>
        <dbReference type="ChEBI" id="CHEBI:15378"/>
        <dbReference type="ChEBI" id="CHEBI:33737"/>
        <dbReference type="ChEBI" id="CHEBI:33738"/>
        <dbReference type="ChEBI" id="CHEBI:57623"/>
        <dbReference type="ChEBI" id="CHEBI:128753"/>
        <dbReference type="EC" id="1.17.7.4"/>
    </reaction>
</comment>
<feature type="binding site" evidence="5">
    <location>
        <position position="223"/>
    </location>
    <ligand>
        <name>(2E)-4-hydroxy-3-methylbut-2-enyl diphosphate</name>
        <dbReference type="ChEBI" id="CHEBI:128753"/>
    </ligand>
</feature>
<evidence type="ECO:0000313" key="6">
    <source>
        <dbReference type="EMBL" id="EQM62487.1"/>
    </source>
</evidence>
<dbReference type="HAMAP" id="MF_00191">
    <property type="entry name" value="IspH"/>
    <property type="match status" value="1"/>
</dbReference>
<keyword evidence="3 5" id="KW-0408">Iron</keyword>
<evidence type="ECO:0000256" key="2">
    <source>
        <dbReference type="ARBA" id="ARBA00022723"/>
    </source>
</evidence>
<feature type="binding site" evidence="5">
    <location>
        <position position="75"/>
    </location>
    <ligand>
        <name>dimethylallyl diphosphate</name>
        <dbReference type="ChEBI" id="CHEBI:57623"/>
    </ligand>
</feature>
<sequence length="309" mass="34320">MRKIILCNPRGFCAGVVRAVQIVESALERWGAPIYVKHEIVHNRHVVDSLKEKGAIFVENLEEIPYGSRVIYSAHGISPRVREIAKERCLLDIDATCVLVTKVHSAVKLYASRGYKIILIGKKNHVEVIGIQGEAPNSVTVVENVQDVEKLTFNSNDPLFYITQTTLSLDDVSDISQVLKMRYPQIITLPSSSVCYATQNRQGALRSVLSRVNFVYVVGDTQSSNSNRLCEIARRRNIPSILINSPEHITDEILRYSGDIAVTAGASTPEDVVQACVSKLKILLGDVQVEEDIFVTEDVVFQVPKEISC</sequence>
<feature type="binding site" evidence="5">
    <location>
        <position position="75"/>
    </location>
    <ligand>
        <name>isopentenyl diphosphate</name>
        <dbReference type="ChEBI" id="CHEBI:128769"/>
    </ligand>
</feature>
<dbReference type="EMBL" id="APJW01000003">
    <property type="protein sequence ID" value="EQM62487.1"/>
    <property type="molecule type" value="Genomic_DNA"/>
</dbReference>
<feature type="binding site" evidence="5">
    <location>
        <position position="267"/>
    </location>
    <ligand>
        <name>isopentenyl diphosphate</name>
        <dbReference type="ChEBI" id="CHEBI:128769"/>
    </ligand>
</feature>
<feature type="active site" description="Proton donor" evidence="5">
    <location>
        <position position="127"/>
    </location>
</feature>
<dbReference type="PANTHER" id="PTHR30426:SF0">
    <property type="entry name" value="4-HYDROXY-3-METHYLBUT-2-ENYL DIPHOSPHATE REDUCTASE"/>
    <property type="match status" value="1"/>
</dbReference>
<gene>
    <name evidence="5 6" type="primary">ispH</name>
    <name evidence="6" type="ORF">H359_0837</name>
</gene>
<feature type="binding site" evidence="5">
    <location>
        <position position="225"/>
    </location>
    <ligand>
        <name>isopentenyl diphosphate</name>
        <dbReference type="ChEBI" id="CHEBI:128769"/>
    </ligand>
</feature>
<proteinExistence type="inferred from homology"/>
<feature type="binding site" evidence="5">
    <location>
        <position position="125"/>
    </location>
    <ligand>
        <name>isopentenyl diphosphate</name>
        <dbReference type="ChEBI" id="CHEBI:128769"/>
    </ligand>
</feature>
<dbReference type="RefSeq" id="WP_020370451.1">
    <property type="nucleotide sequence ID" value="NZ_APJW01000003.1"/>
</dbReference>
<feature type="binding site" evidence="5">
    <location>
        <position position="42"/>
    </location>
    <ligand>
        <name>isopentenyl diphosphate</name>
        <dbReference type="ChEBI" id="CHEBI:128769"/>
    </ligand>
</feature>
<dbReference type="InterPro" id="IPR003451">
    <property type="entry name" value="LytB/IspH"/>
</dbReference>
<dbReference type="EC" id="1.17.7.4" evidence="5"/>
<dbReference type="Gene3D" id="3.40.50.11270">
    <property type="match status" value="1"/>
</dbReference>
<feature type="binding site" evidence="5">
    <location>
        <position position="267"/>
    </location>
    <ligand>
        <name>(2E)-4-hydroxy-3-methylbut-2-enyl diphosphate</name>
        <dbReference type="ChEBI" id="CHEBI:128753"/>
    </ligand>
</feature>
<organism evidence="6 7">
    <name type="scientific">Chlamydia ibidis 10-1398/6</name>
    <dbReference type="NCBI Taxonomy" id="1046581"/>
    <lineage>
        <taxon>Bacteria</taxon>
        <taxon>Pseudomonadati</taxon>
        <taxon>Chlamydiota</taxon>
        <taxon>Chlamydiia</taxon>
        <taxon>Chlamydiales</taxon>
        <taxon>Chlamydiaceae</taxon>
        <taxon>Chlamydia/Chlamydophila group</taxon>
        <taxon>Chlamydia</taxon>
    </lineage>
</organism>
<dbReference type="Pfam" id="PF02401">
    <property type="entry name" value="LYTB"/>
    <property type="match status" value="1"/>
</dbReference>
<evidence type="ECO:0000256" key="1">
    <source>
        <dbReference type="ARBA" id="ARBA00022485"/>
    </source>
</evidence>
<feature type="binding site" evidence="5">
    <location>
        <position position="13"/>
    </location>
    <ligand>
        <name>[4Fe-4S] cluster</name>
        <dbReference type="ChEBI" id="CHEBI:49883"/>
    </ligand>
</feature>
<dbReference type="NCBIfam" id="TIGR00216">
    <property type="entry name" value="ispH_lytB"/>
    <property type="match status" value="1"/>
</dbReference>
<evidence type="ECO:0000256" key="5">
    <source>
        <dbReference type="HAMAP-Rule" id="MF_00191"/>
    </source>
</evidence>
<evidence type="ECO:0000256" key="3">
    <source>
        <dbReference type="ARBA" id="ARBA00023004"/>
    </source>
</evidence>
<feature type="binding site" evidence="5">
    <location>
        <position position="75"/>
    </location>
    <ligand>
        <name>(2E)-4-hydroxy-3-methylbut-2-enyl diphosphate</name>
        <dbReference type="ChEBI" id="CHEBI:128753"/>
    </ligand>
</feature>